<evidence type="ECO:0000313" key="2">
    <source>
        <dbReference type="EMBL" id="KAL1526304.1"/>
    </source>
</evidence>
<dbReference type="EMBL" id="JBGBPQ010000003">
    <property type="protein sequence ID" value="KAL1526304.1"/>
    <property type="molecule type" value="Genomic_DNA"/>
</dbReference>
<comment type="caution">
    <text evidence="2">The sequence shown here is derived from an EMBL/GenBank/DDBJ whole genome shotgun (WGS) entry which is preliminary data.</text>
</comment>
<sequence>MAEAHRRQFPLQALAQLSGAEARSLISPKVTARGDETPRGCGTPRPDSRVDSPRVAPAAPPLDLTTLNEPLTPRGPPSTPGTTPRETARSTASRPHLDLSALRSPRTPRGSVSSLASTPRGSDPPLALSTARSDPLKLDLSAITRTSSPGPQIGRGPPSSRLSSRSHDTMPTTPRSRDMRLTPHGPPKSSPRQQHCTSPRRGRSASPSRPTSASMLAEACSRERRDAARAWPSRHALTYNPLLERMAEPPRERVDLDGYVIQGQLQGETRVWPAGAPLREDDPNVVAKPAGVSRLSLVNTDFPLCAPGEEARRRYNQQNLTDIYGALYGHTLDGKKDVPELAHRDRGGPRPKRFDKPRHMRSVVDEIVFDADIDGSSSDPAITSFPAFVGAAGVEMEEYNRRKELDRERKHYLGHANDIFTPGPPQYILTPTSGVRASADADGRLGYFRLIPHERMTRKQPVYDTDGRPVDLHEVVDRVVFHEPEQALTHGSMRGACMREPQLQHYRTPHHSPLGLRPAGRTQDGDVYAHPATARAPLPHMREHVDEVVFNDPRSSQIARNFQGSPEFVGSAGNVSADVNKRTSPWLEVPISKRVDEPWSRASDLATTSRRSDGSPQRNAGEALDGKLFGSKNRGVYHPPVVKRSRSFDLPTANSMRRAELQFFNGSWERRRPPLRPHSSRPRARNVSPGLHPHASTPYW</sequence>
<gene>
    <name evidence="2" type="ORF">AB1Y20_015022</name>
</gene>
<accession>A0AB34JVI9</accession>
<feature type="region of interest" description="Disordered" evidence="1">
    <location>
        <begin position="600"/>
        <end position="636"/>
    </location>
</feature>
<feature type="compositionally biased region" description="Basic residues" evidence="1">
    <location>
        <begin position="673"/>
        <end position="684"/>
    </location>
</feature>
<reference evidence="2 3" key="1">
    <citation type="journal article" date="2024" name="Science">
        <title>Giant polyketide synthase enzymes in the biosynthesis of giant marine polyether toxins.</title>
        <authorList>
            <person name="Fallon T.R."/>
            <person name="Shende V.V."/>
            <person name="Wierzbicki I.H."/>
            <person name="Pendleton A.L."/>
            <person name="Watervoot N.F."/>
            <person name="Auber R.P."/>
            <person name="Gonzalez D.J."/>
            <person name="Wisecaver J.H."/>
            <person name="Moore B.S."/>
        </authorList>
    </citation>
    <scope>NUCLEOTIDE SEQUENCE [LARGE SCALE GENOMIC DNA]</scope>
    <source>
        <strain evidence="2 3">12B1</strain>
    </source>
</reference>
<evidence type="ECO:0000256" key="1">
    <source>
        <dbReference type="SAM" id="MobiDB-lite"/>
    </source>
</evidence>
<feature type="compositionally biased region" description="Polar residues" evidence="1">
    <location>
        <begin position="110"/>
        <end position="120"/>
    </location>
</feature>
<keyword evidence="3" id="KW-1185">Reference proteome</keyword>
<dbReference type="Proteomes" id="UP001515480">
    <property type="component" value="Unassembled WGS sequence"/>
</dbReference>
<name>A0AB34JVI9_PRYPA</name>
<feature type="region of interest" description="Disordered" evidence="1">
    <location>
        <begin position="669"/>
        <end position="700"/>
    </location>
</feature>
<evidence type="ECO:0000313" key="3">
    <source>
        <dbReference type="Proteomes" id="UP001515480"/>
    </source>
</evidence>
<organism evidence="2 3">
    <name type="scientific">Prymnesium parvum</name>
    <name type="common">Toxic golden alga</name>
    <dbReference type="NCBI Taxonomy" id="97485"/>
    <lineage>
        <taxon>Eukaryota</taxon>
        <taxon>Haptista</taxon>
        <taxon>Haptophyta</taxon>
        <taxon>Prymnesiophyceae</taxon>
        <taxon>Prymnesiales</taxon>
        <taxon>Prymnesiaceae</taxon>
        <taxon>Prymnesium</taxon>
    </lineage>
</organism>
<feature type="compositionally biased region" description="Low complexity" evidence="1">
    <location>
        <begin position="154"/>
        <end position="163"/>
    </location>
</feature>
<feature type="compositionally biased region" description="Low complexity" evidence="1">
    <location>
        <begin position="204"/>
        <end position="214"/>
    </location>
</feature>
<feature type="compositionally biased region" description="Polar residues" evidence="1">
    <location>
        <begin position="605"/>
        <end position="618"/>
    </location>
</feature>
<protein>
    <submittedName>
        <fullName evidence="2">Uncharacterized protein</fullName>
    </submittedName>
</protein>
<feature type="region of interest" description="Disordered" evidence="1">
    <location>
        <begin position="19"/>
        <end position="216"/>
    </location>
</feature>
<proteinExistence type="predicted"/>
<dbReference type="AlphaFoldDB" id="A0AB34JVI9"/>